<comment type="caution">
    <text evidence="1">The sequence shown here is derived from an EMBL/GenBank/DDBJ whole genome shotgun (WGS) entry which is preliminary data.</text>
</comment>
<dbReference type="Proteomes" id="UP000324222">
    <property type="component" value="Unassembled WGS sequence"/>
</dbReference>
<proteinExistence type="predicted"/>
<name>A0A5B7HML6_PORTR</name>
<gene>
    <name evidence="1" type="ORF">E2C01_065295</name>
</gene>
<sequence>MSGRLTSHALAIPTISVYRRTRAVTGNLLGSSDVVLTCPPKWKLFYLIQVQHSTPVRGSDY</sequence>
<protein>
    <submittedName>
        <fullName evidence="1">Uncharacterized protein</fullName>
    </submittedName>
</protein>
<reference evidence="1 2" key="1">
    <citation type="submission" date="2019-05" db="EMBL/GenBank/DDBJ databases">
        <title>Another draft genome of Portunus trituberculatus and its Hox gene families provides insights of decapod evolution.</title>
        <authorList>
            <person name="Jeong J.-H."/>
            <person name="Song I."/>
            <person name="Kim S."/>
            <person name="Choi T."/>
            <person name="Kim D."/>
            <person name="Ryu S."/>
            <person name="Kim W."/>
        </authorList>
    </citation>
    <scope>NUCLEOTIDE SEQUENCE [LARGE SCALE GENOMIC DNA]</scope>
    <source>
        <tissue evidence="1">Muscle</tissue>
    </source>
</reference>
<dbReference type="EMBL" id="VSRR010032169">
    <property type="protein sequence ID" value="MPC71029.1"/>
    <property type="molecule type" value="Genomic_DNA"/>
</dbReference>
<evidence type="ECO:0000313" key="2">
    <source>
        <dbReference type="Proteomes" id="UP000324222"/>
    </source>
</evidence>
<organism evidence="1 2">
    <name type="scientific">Portunus trituberculatus</name>
    <name type="common">Swimming crab</name>
    <name type="synonym">Neptunus trituberculatus</name>
    <dbReference type="NCBI Taxonomy" id="210409"/>
    <lineage>
        <taxon>Eukaryota</taxon>
        <taxon>Metazoa</taxon>
        <taxon>Ecdysozoa</taxon>
        <taxon>Arthropoda</taxon>
        <taxon>Crustacea</taxon>
        <taxon>Multicrustacea</taxon>
        <taxon>Malacostraca</taxon>
        <taxon>Eumalacostraca</taxon>
        <taxon>Eucarida</taxon>
        <taxon>Decapoda</taxon>
        <taxon>Pleocyemata</taxon>
        <taxon>Brachyura</taxon>
        <taxon>Eubrachyura</taxon>
        <taxon>Portunoidea</taxon>
        <taxon>Portunidae</taxon>
        <taxon>Portuninae</taxon>
        <taxon>Portunus</taxon>
    </lineage>
</organism>
<evidence type="ECO:0000313" key="1">
    <source>
        <dbReference type="EMBL" id="MPC71029.1"/>
    </source>
</evidence>
<accession>A0A5B7HML6</accession>
<dbReference type="AlphaFoldDB" id="A0A5B7HML6"/>
<keyword evidence="2" id="KW-1185">Reference proteome</keyword>